<protein>
    <submittedName>
        <fullName evidence="1">Uncharacterized protein</fullName>
    </submittedName>
</protein>
<dbReference type="EMBL" id="GGEC01042569">
    <property type="protein sequence ID" value="MBX23053.1"/>
    <property type="molecule type" value="Transcribed_RNA"/>
</dbReference>
<evidence type="ECO:0000313" key="1">
    <source>
        <dbReference type="EMBL" id="MBX23053.1"/>
    </source>
</evidence>
<accession>A0A2P2LYL0</accession>
<sequence>MRPSALCESFGINSFSSFVTVESNQKSFLLTLKGSRSYL</sequence>
<dbReference type="AlphaFoldDB" id="A0A2P2LYL0"/>
<reference evidence="1" key="1">
    <citation type="submission" date="2018-02" db="EMBL/GenBank/DDBJ databases">
        <title>Rhizophora mucronata_Transcriptome.</title>
        <authorList>
            <person name="Meera S.P."/>
            <person name="Sreeshan A."/>
            <person name="Augustine A."/>
        </authorList>
    </citation>
    <scope>NUCLEOTIDE SEQUENCE</scope>
    <source>
        <tissue evidence="1">Leaf</tissue>
    </source>
</reference>
<proteinExistence type="predicted"/>
<organism evidence="1">
    <name type="scientific">Rhizophora mucronata</name>
    <name type="common">Asiatic mangrove</name>
    <dbReference type="NCBI Taxonomy" id="61149"/>
    <lineage>
        <taxon>Eukaryota</taxon>
        <taxon>Viridiplantae</taxon>
        <taxon>Streptophyta</taxon>
        <taxon>Embryophyta</taxon>
        <taxon>Tracheophyta</taxon>
        <taxon>Spermatophyta</taxon>
        <taxon>Magnoliopsida</taxon>
        <taxon>eudicotyledons</taxon>
        <taxon>Gunneridae</taxon>
        <taxon>Pentapetalae</taxon>
        <taxon>rosids</taxon>
        <taxon>fabids</taxon>
        <taxon>Malpighiales</taxon>
        <taxon>Rhizophoraceae</taxon>
        <taxon>Rhizophora</taxon>
    </lineage>
</organism>
<name>A0A2P2LYL0_RHIMU</name>